<feature type="region of interest" description="Disordered" evidence="5">
    <location>
        <begin position="288"/>
        <end position="321"/>
    </location>
</feature>
<evidence type="ECO:0000313" key="6">
    <source>
        <dbReference type="EMBL" id="AOW00233.1"/>
    </source>
</evidence>
<evidence type="ECO:0000313" key="7">
    <source>
        <dbReference type="Proteomes" id="UP000182444"/>
    </source>
</evidence>
<dbReference type="OMA" id="VGLKPMF"/>
<dbReference type="GO" id="GO:0000463">
    <property type="term" value="P:maturation of LSU-rRNA from tricistronic rRNA transcript (SSU-rRNA, 5.8S rRNA, LSU-rRNA)"/>
    <property type="evidence" value="ECO:0007669"/>
    <property type="project" value="EnsemblFungi"/>
</dbReference>
<dbReference type="Proteomes" id="UP000182444">
    <property type="component" value="Chromosome 1A"/>
</dbReference>
<dbReference type="KEGG" id="yli:2906197"/>
<protein>
    <recommendedName>
        <fullName evidence="4">Ribosome production factor 2 homolog</fullName>
    </recommendedName>
    <alternativeName>
        <fullName evidence="4">Ribosome biogenesis protein RPF2 homolog</fullName>
    </alternativeName>
</protein>
<dbReference type="VEuPathDB" id="FungiDB:YALI1_A04119g"/>
<keyword evidence="3 4" id="KW-0539">Nucleus</keyword>
<dbReference type="GO" id="GO:0005730">
    <property type="term" value="C:nucleolus"/>
    <property type="evidence" value="ECO:0007669"/>
    <property type="project" value="UniProtKB-SubCell"/>
</dbReference>
<dbReference type="eggNOG" id="KOG3031">
    <property type="taxonomic scope" value="Eukaryota"/>
</dbReference>
<name>A0A1H6PX99_YARLL</name>
<dbReference type="PANTHER" id="PTHR12728">
    <property type="entry name" value="BRIX DOMAIN CONTAINING PROTEIN"/>
    <property type="match status" value="1"/>
</dbReference>
<feature type="compositionally biased region" description="Acidic residues" evidence="5">
    <location>
        <begin position="295"/>
        <end position="305"/>
    </location>
</feature>
<evidence type="ECO:0000256" key="4">
    <source>
        <dbReference type="RuleBase" id="RU367086"/>
    </source>
</evidence>
<dbReference type="PANTHER" id="PTHR12728:SF0">
    <property type="entry name" value="RIBOSOME PRODUCTION FACTOR 2 HOMOLOG"/>
    <property type="match status" value="1"/>
</dbReference>
<evidence type="ECO:0000256" key="1">
    <source>
        <dbReference type="ARBA" id="ARBA00004604"/>
    </source>
</evidence>
<gene>
    <name evidence="6" type="ORF">YALI1_A04119g</name>
</gene>
<evidence type="ECO:0000256" key="2">
    <source>
        <dbReference type="ARBA" id="ARBA00010782"/>
    </source>
</evidence>
<dbReference type="InterPro" id="IPR007109">
    <property type="entry name" value="Brix"/>
</dbReference>
<sequence length="321" mass="36895">MLRQVKPKNARAKRAVDAKEPKIVENTKQALFVPGQTSNQLLHDAMVDLCALKLPDGKRFNKKNEINPFEDVSSLEFFSEKNDTSLLVFSSSNKKRPNNLTWIRTFGYQLFDMIELQIVNHRLLRDFKAQTVGVGLKPMFTFNGTGFETDPVLMHVKSLFLDFFRGDTTDLQDAAGLQYIISISAGEVQEDKPLPLINFRVYKIRSFRSGQKLPRIELQEIGPRFDFKIGRRQAAAPDVEKEALRVPEQLRQKTKKNVEVDNMGDKIGRVHVGKQDLGKLQTRKMKGLKKKYDQVEDDEEADDEVVTTKKARVEEEEYFNE</sequence>
<dbReference type="Pfam" id="PF04427">
    <property type="entry name" value="Brix"/>
    <property type="match status" value="1"/>
</dbReference>
<organism evidence="6 7">
    <name type="scientific">Yarrowia lipolytica</name>
    <name type="common">Candida lipolytica</name>
    <dbReference type="NCBI Taxonomy" id="4952"/>
    <lineage>
        <taxon>Eukaryota</taxon>
        <taxon>Fungi</taxon>
        <taxon>Dikarya</taxon>
        <taxon>Ascomycota</taxon>
        <taxon>Saccharomycotina</taxon>
        <taxon>Dipodascomycetes</taxon>
        <taxon>Dipodascales</taxon>
        <taxon>Dipodascales incertae sedis</taxon>
        <taxon>Yarrowia</taxon>
    </lineage>
</organism>
<dbReference type="InterPro" id="IPR039770">
    <property type="entry name" value="Rpf2"/>
</dbReference>
<dbReference type="GO" id="GO:0000466">
    <property type="term" value="P:maturation of 5.8S rRNA from tricistronic rRNA transcript (SSU-rRNA, 5.8S rRNA, LSU-rRNA)"/>
    <property type="evidence" value="ECO:0007669"/>
    <property type="project" value="EnsemblFungi"/>
</dbReference>
<comment type="similarity">
    <text evidence="2 4">Belongs to the RPF2 family.</text>
</comment>
<dbReference type="EMBL" id="CP017553">
    <property type="protein sequence ID" value="AOW00233.1"/>
    <property type="molecule type" value="Genomic_DNA"/>
</dbReference>
<dbReference type="OrthoDB" id="407658at2759"/>
<reference evidence="6 7" key="1">
    <citation type="journal article" date="2016" name="PLoS ONE">
        <title>Sequence Assembly of Yarrowia lipolytica Strain W29/CLIB89 Shows Transposable Element Diversity.</title>
        <authorList>
            <person name="Magnan C."/>
            <person name="Yu J."/>
            <person name="Chang I."/>
            <person name="Jahn E."/>
            <person name="Kanomata Y."/>
            <person name="Wu J."/>
            <person name="Zeller M."/>
            <person name="Oakes M."/>
            <person name="Baldi P."/>
            <person name="Sandmeyer S."/>
        </authorList>
    </citation>
    <scope>NUCLEOTIDE SEQUENCE [LARGE SCALE GENOMIC DNA]</scope>
    <source>
        <strain evidence="7">CLIB89(W29)</strain>
    </source>
</reference>
<proteinExistence type="inferred from homology"/>
<evidence type="ECO:0000256" key="3">
    <source>
        <dbReference type="ARBA" id="ARBA00023242"/>
    </source>
</evidence>
<dbReference type="RefSeq" id="XP_499741.1">
    <property type="nucleotide sequence ID" value="XM_499741.3"/>
</dbReference>
<dbReference type="PROSITE" id="PS50833">
    <property type="entry name" value="BRIX"/>
    <property type="match status" value="1"/>
</dbReference>
<dbReference type="GeneID" id="2906197"/>
<comment type="subcellular location">
    <subcellularLocation>
        <location evidence="1 4">Nucleus</location>
        <location evidence="1 4">Nucleolus</location>
    </subcellularLocation>
</comment>
<dbReference type="GO" id="GO:0008097">
    <property type="term" value="F:5S rRNA binding"/>
    <property type="evidence" value="ECO:0007669"/>
    <property type="project" value="EnsemblFungi"/>
</dbReference>
<dbReference type="AlphaFoldDB" id="A0A1H6PX99"/>
<dbReference type="GO" id="GO:1902626">
    <property type="term" value="P:assembly of large subunit precursor of preribosome"/>
    <property type="evidence" value="ECO:0007669"/>
    <property type="project" value="EnsemblFungi"/>
</dbReference>
<dbReference type="GO" id="GO:0008312">
    <property type="term" value="F:7S RNA binding"/>
    <property type="evidence" value="ECO:0007669"/>
    <property type="project" value="EnsemblFungi"/>
</dbReference>
<dbReference type="SMART" id="SM00879">
    <property type="entry name" value="Brix"/>
    <property type="match status" value="1"/>
</dbReference>
<evidence type="ECO:0000256" key="5">
    <source>
        <dbReference type="SAM" id="MobiDB-lite"/>
    </source>
</evidence>
<dbReference type="VEuPathDB" id="FungiDB:YALI0_A03905g"/>
<accession>A0A1H6PX99</accession>